<keyword evidence="8" id="KW-0007">Acetylation</keyword>
<accession>G0R3N1</accession>
<comment type="similarity">
    <text evidence="2">Belongs to the centrin family.</text>
</comment>
<evidence type="ECO:0000256" key="9">
    <source>
        <dbReference type="ARBA" id="ARBA00023212"/>
    </source>
</evidence>
<feature type="domain" description="EF-hand" evidence="11">
    <location>
        <begin position="117"/>
        <end position="152"/>
    </location>
</feature>
<dbReference type="SUPFAM" id="SSF47473">
    <property type="entry name" value="EF-hand"/>
    <property type="match status" value="1"/>
</dbReference>
<dbReference type="PROSITE" id="PS50222">
    <property type="entry name" value="EF_HAND_2"/>
    <property type="match status" value="3"/>
</dbReference>
<dbReference type="GO" id="GO:0005509">
    <property type="term" value="F:calcium ion binding"/>
    <property type="evidence" value="ECO:0007669"/>
    <property type="project" value="InterPro"/>
</dbReference>
<dbReference type="Proteomes" id="UP000008983">
    <property type="component" value="Unassembled WGS sequence"/>
</dbReference>
<evidence type="ECO:0000256" key="3">
    <source>
        <dbReference type="ARBA" id="ARBA00020786"/>
    </source>
</evidence>
<organism evidence="12 13">
    <name type="scientific">Ichthyophthirius multifiliis</name>
    <name type="common">White spot disease agent</name>
    <name type="synonym">Ich</name>
    <dbReference type="NCBI Taxonomy" id="5932"/>
    <lineage>
        <taxon>Eukaryota</taxon>
        <taxon>Sar</taxon>
        <taxon>Alveolata</taxon>
        <taxon>Ciliophora</taxon>
        <taxon>Intramacronucleata</taxon>
        <taxon>Oligohymenophorea</taxon>
        <taxon>Hymenostomatida</taxon>
        <taxon>Ophryoglenina</taxon>
        <taxon>Ichthyophthirius</taxon>
    </lineage>
</organism>
<dbReference type="FunFam" id="1.10.238.10:FF:000178">
    <property type="entry name" value="Calmodulin-2 A"/>
    <property type="match status" value="1"/>
</dbReference>
<evidence type="ECO:0000256" key="6">
    <source>
        <dbReference type="ARBA" id="ARBA00022737"/>
    </source>
</evidence>
<proteinExistence type="inferred from homology"/>
<dbReference type="STRING" id="857967.G0R3N1"/>
<reference evidence="12 13" key="1">
    <citation type="submission" date="2011-07" db="EMBL/GenBank/DDBJ databases">
        <authorList>
            <person name="Coyne R."/>
            <person name="Brami D."/>
            <person name="Johnson J."/>
            <person name="Hostetler J."/>
            <person name="Hannick L."/>
            <person name="Clark T."/>
            <person name="Cassidy-Hanley D."/>
            <person name="Inman J."/>
        </authorList>
    </citation>
    <scope>NUCLEOTIDE SEQUENCE [LARGE SCALE GENOMIC DNA]</scope>
    <source>
        <strain evidence="12 13">G5</strain>
    </source>
</reference>
<evidence type="ECO:0000256" key="2">
    <source>
        <dbReference type="ARBA" id="ARBA00005253"/>
    </source>
</evidence>
<dbReference type="InParanoid" id="G0R3N1"/>
<dbReference type="GO" id="GO:0016460">
    <property type="term" value="C:myosin II complex"/>
    <property type="evidence" value="ECO:0007669"/>
    <property type="project" value="TreeGrafter"/>
</dbReference>
<dbReference type="OrthoDB" id="26525at2759"/>
<protein>
    <recommendedName>
        <fullName evidence="3">Calmodulin</fullName>
    </recommendedName>
</protein>
<evidence type="ECO:0000256" key="10">
    <source>
        <dbReference type="ARBA" id="ARBA00025692"/>
    </source>
</evidence>
<dbReference type="CDD" id="cd00051">
    <property type="entry name" value="EFh"/>
    <property type="match status" value="1"/>
</dbReference>
<keyword evidence="5" id="KW-0479">Metal-binding</keyword>
<name>G0R3N1_ICHMU</name>
<comment type="subcellular location">
    <subcellularLocation>
        <location evidence="1">Cytoplasm</location>
        <location evidence="1">Cytoskeleton</location>
    </subcellularLocation>
</comment>
<feature type="domain" description="EF-hand" evidence="11">
    <location>
        <begin position="42"/>
        <end position="77"/>
    </location>
</feature>
<evidence type="ECO:0000256" key="5">
    <source>
        <dbReference type="ARBA" id="ARBA00022723"/>
    </source>
</evidence>
<dbReference type="PANTHER" id="PTHR23048:SF0">
    <property type="entry name" value="CALMODULIN LIKE 3"/>
    <property type="match status" value="1"/>
</dbReference>
<dbReference type="InterPro" id="IPR002048">
    <property type="entry name" value="EF_hand_dom"/>
</dbReference>
<sequence>MNLSEDDIQFCQKAFSDYDEDGLGSINVSDLKLALDNIGCQLKEEELFKMISEVDEQNTGQIKFSDFLAIYYKLKYKNLSQDDQDTLDAFVAMGGNADKSGKVDAVELIRIVKEEFQMTIDIEGLIKEVDEDGSGEIEYSEFYQLLCSGYANEGN</sequence>
<dbReference type="InterPro" id="IPR018247">
    <property type="entry name" value="EF_Hand_1_Ca_BS"/>
</dbReference>
<evidence type="ECO:0000259" key="11">
    <source>
        <dbReference type="PROSITE" id="PS50222"/>
    </source>
</evidence>
<keyword evidence="6" id="KW-0677">Repeat</keyword>
<dbReference type="InterPro" id="IPR011992">
    <property type="entry name" value="EF-hand-dom_pair"/>
</dbReference>
<dbReference type="InterPro" id="IPR050230">
    <property type="entry name" value="CALM/Myosin/TropC-like"/>
</dbReference>
<keyword evidence="13" id="KW-1185">Reference proteome</keyword>
<evidence type="ECO:0000256" key="4">
    <source>
        <dbReference type="ARBA" id="ARBA00022490"/>
    </source>
</evidence>
<keyword evidence="7" id="KW-0106">Calcium</keyword>
<dbReference type="RefSeq" id="XP_004027259.1">
    <property type="nucleotide sequence ID" value="XM_004027210.1"/>
</dbReference>
<comment type="function">
    <text evidence="10">Plays a fundamental role in microtubule organizing center structure and function. Component of the infraciliary lattice (ICL) and the ciliary basal bodies.</text>
</comment>
<dbReference type="AlphaFoldDB" id="G0R3N1"/>
<dbReference type="GeneID" id="14903990"/>
<dbReference type="eggNOG" id="KOG0028">
    <property type="taxonomic scope" value="Eukaryota"/>
</dbReference>
<evidence type="ECO:0000256" key="1">
    <source>
        <dbReference type="ARBA" id="ARBA00004245"/>
    </source>
</evidence>
<keyword evidence="9" id="KW-0206">Cytoskeleton</keyword>
<dbReference type="PROSITE" id="PS00018">
    <property type="entry name" value="EF_HAND_1"/>
    <property type="match status" value="1"/>
</dbReference>
<dbReference type="OMA" id="VWELRIV"/>
<dbReference type="PANTHER" id="PTHR23048">
    <property type="entry name" value="MYOSIN LIGHT CHAIN 1, 3"/>
    <property type="match status" value="1"/>
</dbReference>
<evidence type="ECO:0000313" key="12">
    <source>
        <dbReference type="EMBL" id="EGR27914.1"/>
    </source>
</evidence>
<evidence type="ECO:0000313" key="13">
    <source>
        <dbReference type="Proteomes" id="UP000008983"/>
    </source>
</evidence>
<feature type="domain" description="EF-hand" evidence="11">
    <location>
        <begin position="6"/>
        <end position="41"/>
    </location>
</feature>
<gene>
    <name evidence="12" type="ORF">IMG5_186660</name>
</gene>
<dbReference type="Gene3D" id="1.10.238.10">
    <property type="entry name" value="EF-hand"/>
    <property type="match status" value="2"/>
</dbReference>
<keyword evidence="4" id="KW-0963">Cytoplasm</keyword>
<dbReference type="SMART" id="SM00054">
    <property type="entry name" value="EFh"/>
    <property type="match status" value="3"/>
</dbReference>
<evidence type="ECO:0000256" key="7">
    <source>
        <dbReference type="ARBA" id="ARBA00022837"/>
    </source>
</evidence>
<dbReference type="EMBL" id="GL984310">
    <property type="protein sequence ID" value="EGR27914.1"/>
    <property type="molecule type" value="Genomic_DNA"/>
</dbReference>
<evidence type="ECO:0000256" key="8">
    <source>
        <dbReference type="ARBA" id="ARBA00022990"/>
    </source>
</evidence>
<dbReference type="Pfam" id="PF13499">
    <property type="entry name" value="EF-hand_7"/>
    <property type="match status" value="1"/>
</dbReference>